<dbReference type="InterPro" id="IPR027443">
    <property type="entry name" value="IPNS-like_sf"/>
</dbReference>
<dbReference type="PANTHER" id="PTHR10209:SF429">
    <property type="entry name" value="1-AMINOCYCLOPROPANE-1-CARBOXYLATE OXIDASE HOMOLOG 1-LIKE"/>
    <property type="match status" value="1"/>
</dbReference>
<keyword evidence="3 5" id="KW-0560">Oxidoreductase</keyword>
<dbReference type="InterPro" id="IPR005123">
    <property type="entry name" value="Oxoglu/Fe-dep_dioxygenase_dom"/>
</dbReference>
<dbReference type="Pfam" id="PF14226">
    <property type="entry name" value="DIOX_N"/>
    <property type="match status" value="1"/>
</dbReference>
<dbReference type="GO" id="GO:0046872">
    <property type="term" value="F:metal ion binding"/>
    <property type="evidence" value="ECO:0007669"/>
    <property type="project" value="UniProtKB-KW"/>
</dbReference>
<name>A0AAN8YVA1_9MAGN</name>
<evidence type="ECO:0000256" key="1">
    <source>
        <dbReference type="ARBA" id="ARBA00008056"/>
    </source>
</evidence>
<feature type="domain" description="Fe2OG dioxygenase" evidence="6">
    <location>
        <begin position="204"/>
        <end position="305"/>
    </location>
</feature>
<dbReference type="Gene3D" id="2.60.120.330">
    <property type="entry name" value="B-lactam Antibiotic, Isopenicillin N Synthase, Chain"/>
    <property type="match status" value="1"/>
</dbReference>
<reference evidence="7 8" key="1">
    <citation type="submission" date="2023-12" db="EMBL/GenBank/DDBJ databases">
        <title>A high-quality genome assembly for Dillenia turbinata (Dilleniales).</title>
        <authorList>
            <person name="Chanderbali A."/>
        </authorList>
    </citation>
    <scope>NUCLEOTIDE SEQUENCE [LARGE SCALE GENOMIC DNA]</scope>
    <source>
        <strain evidence="7">LSX21</strain>
        <tissue evidence="7">Leaf</tissue>
    </source>
</reference>
<evidence type="ECO:0000313" key="8">
    <source>
        <dbReference type="Proteomes" id="UP001370490"/>
    </source>
</evidence>
<evidence type="ECO:0000256" key="5">
    <source>
        <dbReference type="RuleBase" id="RU003682"/>
    </source>
</evidence>
<evidence type="ECO:0000259" key="6">
    <source>
        <dbReference type="PROSITE" id="PS51471"/>
    </source>
</evidence>
<comment type="caution">
    <text evidence="7">The sequence shown here is derived from an EMBL/GenBank/DDBJ whole genome shotgun (WGS) entry which is preliminary data.</text>
</comment>
<gene>
    <name evidence="7" type="ORF">RJ641_021393</name>
</gene>
<dbReference type="FunFam" id="2.60.120.330:FF:000005">
    <property type="entry name" value="1-aminocyclopropane-1-carboxylate oxidase homolog 1"/>
    <property type="match status" value="1"/>
</dbReference>
<evidence type="ECO:0000256" key="4">
    <source>
        <dbReference type="ARBA" id="ARBA00023004"/>
    </source>
</evidence>
<sequence length="361" mass="41146">MDINREKELRRFDDTKAGVKGLVDAGVVKIPKIFIRPSHELAEELNDCQINIEVPVIDLAGIQYEDRRKEIVREICAASETWGFFQVVNHGIPLTVLDDAINGIRMFHEQDPESKKEFYTRDLTKKVRYSSNFDLYLSGTANWRDTLTISFMARGQLKPEELPAVCRDTTLRYIKHVREFGDTLFKLLSEALGLKPDHLHHLECAQACVFSNHYYPACPEPELTLGTSSHFDPVFLTALLQDQLGGLQVAHNNQWVNVRPIKGGLVINIGELLQILSNGKFRSVNHRVAANRVGPRISIACFFEGSHRIPEKVYGPIEELLSKENPPRYKEFQVSEFARNFYRKGLGEKSDIEVLKIQATK</sequence>
<organism evidence="7 8">
    <name type="scientific">Dillenia turbinata</name>
    <dbReference type="NCBI Taxonomy" id="194707"/>
    <lineage>
        <taxon>Eukaryota</taxon>
        <taxon>Viridiplantae</taxon>
        <taxon>Streptophyta</taxon>
        <taxon>Embryophyta</taxon>
        <taxon>Tracheophyta</taxon>
        <taxon>Spermatophyta</taxon>
        <taxon>Magnoliopsida</taxon>
        <taxon>eudicotyledons</taxon>
        <taxon>Gunneridae</taxon>
        <taxon>Pentapetalae</taxon>
        <taxon>Dilleniales</taxon>
        <taxon>Dilleniaceae</taxon>
        <taxon>Dillenia</taxon>
    </lineage>
</organism>
<dbReference type="InterPro" id="IPR044861">
    <property type="entry name" value="IPNS-like_FE2OG_OXY"/>
</dbReference>
<dbReference type="AlphaFoldDB" id="A0AAN8YVA1"/>
<dbReference type="Proteomes" id="UP001370490">
    <property type="component" value="Unassembled WGS sequence"/>
</dbReference>
<dbReference type="EMBL" id="JBAMMX010000026">
    <property type="protein sequence ID" value="KAK6914072.1"/>
    <property type="molecule type" value="Genomic_DNA"/>
</dbReference>
<dbReference type="PANTHER" id="PTHR10209">
    <property type="entry name" value="OXIDOREDUCTASE, 2OG-FE II OXYGENASE FAMILY PROTEIN"/>
    <property type="match status" value="1"/>
</dbReference>
<protein>
    <submittedName>
        <fullName evidence="7">Non-hem dioxygenase N-terminal domain</fullName>
    </submittedName>
</protein>
<accession>A0AAN8YVA1</accession>
<dbReference type="Pfam" id="PF03171">
    <property type="entry name" value="2OG-FeII_Oxy"/>
    <property type="match status" value="1"/>
</dbReference>
<evidence type="ECO:0000313" key="7">
    <source>
        <dbReference type="EMBL" id="KAK6914072.1"/>
    </source>
</evidence>
<dbReference type="SUPFAM" id="SSF51197">
    <property type="entry name" value="Clavaminate synthase-like"/>
    <property type="match status" value="1"/>
</dbReference>
<keyword evidence="7" id="KW-0223">Dioxygenase</keyword>
<dbReference type="InterPro" id="IPR026992">
    <property type="entry name" value="DIOX_N"/>
</dbReference>
<evidence type="ECO:0000256" key="3">
    <source>
        <dbReference type="ARBA" id="ARBA00023002"/>
    </source>
</evidence>
<keyword evidence="4 5" id="KW-0408">Iron</keyword>
<dbReference type="GO" id="GO:0051213">
    <property type="term" value="F:dioxygenase activity"/>
    <property type="evidence" value="ECO:0007669"/>
    <property type="project" value="UniProtKB-KW"/>
</dbReference>
<comment type="similarity">
    <text evidence="1 5">Belongs to the iron/ascorbate-dependent oxidoreductase family.</text>
</comment>
<dbReference type="PROSITE" id="PS51471">
    <property type="entry name" value="FE2OG_OXY"/>
    <property type="match status" value="1"/>
</dbReference>
<keyword evidence="2 5" id="KW-0479">Metal-binding</keyword>
<keyword evidence="8" id="KW-1185">Reference proteome</keyword>
<proteinExistence type="inferred from homology"/>
<evidence type="ECO:0000256" key="2">
    <source>
        <dbReference type="ARBA" id="ARBA00022723"/>
    </source>
</evidence>